<protein>
    <submittedName>
        <fullName evidence="1">Uncharacterized protein</fullName>
    </submittedName>
</protein>
<proteinExistence type="predicted"/>
<dbReference type="EMBL" id="MN740377">
    <property type="protein sequence ID" value="QHU03411.1"/>
    <property type="molecule type" value="Genomic_DNA"/>
</dbReference>
<name>A0A6C0JEU5_9ZZZZ</name>
<reference evidence="1" key="1">
    <citation type="journal article" date="2020" name="Nature">
        <title>Giant virus diversity and host interactions through global metagenomics.</title>
        <authorList>
            <person name="Schulz F."/>
            <person name="Roux S."/>
            <person name="Paez-Espino D."/>
            <person name="Jungbluth S."/>
            <person name="Walsh D.A."/>
            <person name="Denef V.J."/>
            <person name="McMahon K.D."/>
            <person name="Konstantinidis K.T."/>
            <person name="Eloe-Fadrosh E.A."/>
            <person name="Kyrpides N.C."/>
            <person name="Woyke T."/>
        </authorList>
    </citation>
    <scope>NUCLEOTIDE SEQUENCE</scope>
    <source>
        <strain evidence="1">GVMAG-M-3300026093-6</strain>
    </source>
</reference>
<evidence type="ECO:0000313" key="1">
    <source>
        <dbReference type="EMBL" id="QHU03411.1"/>
    </source>
</evidence>
<dbReference type="AlphaFoldDB" id="A0A6C0JEU5"/>
<accession>A0A6C0JEU5</accession>
<sequence length="102" mass="12180">MNNKNEHFIDNKEIFNQRLFDRNQFSAELASVQNRNPQYFSENYKENKSNSERIFENRFDTSIYNFHQKPKACTVDFSKSENSEGLVNFKSNYGDYINSDKN</sequence>
<organism evidence="1">
    <name type="scientific">viral metagenome</name>
    <dbReference type="NCBI Taxonomy" id="1070528"/>
    <lineage>
        <taxon>unclassified sequences</taxon>
        <taxon>metagenomes</taxon>
        <taxon>organismal metagenomes</taxon>
    </lineage>
</organism>